<evidence type="ECO:0000313" key="1">
    <source>
        <dbReference type="EMBL" id="CAB3627461.1"/>
    </source>
</evidence>
<sequence>MLDQQIEEAWIELAHQQPAVAQAITHFERPRTIDGARPAAYGCQCWRCQGGWIALADRPILDKILAKHLMRMSESARGEWLVDWAAQPKHRLEDQAQLNAWLRIVSGSGEPAPAYPDHVGRGRHD</sequence>
<accession>A0A6J4ZHQ3</accession>
<dbReference type="Proteomes" id="UP000507979">
    <property type="component" value="Unassembled WGS sequence"/>
</dbReference>
<reference evidence="1 2" key="1">
    <citation type="submission" date="2020-04" db="EMBL/GenBank/DDBJ databases">
        <authorList>
            <person name="De Canck E."/>
        </authorList>
    </citation>
    <scope>NUCLEOTIDE SEQUENCE [LARGE SCALE GENOMIC DNA]</scope>
    <source>
        <strain evidence="1 2">LMG 26845</strain>
    </source>
</reference>
<proteinExistence type="predicted"/>
<organism evidence="1 2">
    <name type="scientific">Achromobacter insuavis</name>
    <dbReference type="NCBI Taxonomy" id="1287735"/>
    <lineage>
        <taxon>Bacteria</taxon>
        <taxon>Pseudomonadati</taxon>
        <taxon>Pseudomonadota</taxon>
        <taxon>Betaproteobacteria</taxon>
        <taxon>Burkholderiales</taxon>
        <taxon>Alcaligenaceae</taxon>
        <taxon>Achromobacter</taxon>
    </lineage>
</organism>
<dbReference type="AlphaFoldDB" id="A0A6J4ZHQ3"/>
<name>A0A6J4ZHQ3_9BURK</name>
<protein>
    <submittedName>
        <fullName evidence="1">Uncharacterized protein</fullName>
    </submittedName>
</protein>
<dbReference type="EMBL" id="CADIJR010000002">
    <property type="protein sequence ID" value="CAB3627461.1"/>
    <property type="molecule type" value="Genomic_DNA"/>
</dbReference>
<keyword evidence="2" id="KW-1185">Reference proteome</keyword>
<dbReference type="GeneID" id="92896267"/>
<dbReference type="RefSeq" id="WP_054435125.1">
    <property type="nucleotide sequence ID" value="NZ_CADIJR010000002.1"/>
</dbReference>
<evidence type="ECO:0000313" key="2">
    <source>
        <dbReference type="Proteomes" id="UP000507979"/>
    </source>
</evidence>
<gene>
    <name evidence="1" type="ORF">LMG26845_00432</name>
</gene>